<dbReference type="GO" id="GO:0005886">
    <property type="term" value="C:plasma membrane"/>
    <property type="evidence" value="ECO:0007669"/>
    <property type="project" value="UniProtKB-SubCell"/>
</dbReference>
<accession>A0A562QQJ9</accession>
<gene>
    <name evidence="11" type="ORF">IQ10_00697</name>
</gene>
<dbReference type="InterPro" id="IPR003439">
    <property type="entry name" value="ABC_transporter-like_ATP-bd"/>
</dbReference>
<dbReference type="PANTHER" id="PTHR43117">
    <property type="entry name" value="OSMOPROTECTANT IMPORT ATP-BINDING PROTEIN OSMV"/>
    <property type="match status" value="1"/>
</dbReference>
<dbReference type="PROSITE" id="PS00211">
    <property type="entry name" value="ABC_TRANSPORTER_1"/>
    <property type="match status" value="1"/>
</dbReference>
<dbReference type="InterPro" id="IPR003593">
    <property type="entry name" value="AAA+_ATPase"/>
</dbReference>
<dbReference type="InterPro" id="IPR027417">
    <property type="entry name" value="P-loop_NTPase"/>
</dbReference>
<dbReference type="PROSITE" id="PS50893">
    <property type="entry name" value="ABC_TRANSPORTER_2"/>
    <property type="match status" value="1"/>
</dbReference>
<evidence type="ECO:0000256" key="8">
    <source>
        <dbReference type="ARBA" id="ARBA00063934"/>
    </source>
</evidence>
<dbReference type="SMART" id="SM00382">
    <property type="entry name" value="AAA"/>
    <property type="match status" value="1"/>
</dbReference>
<keyword evidence="12" id="KW-1185">Reference proteome</keyword>
<comment type="subunit">
    <text evidence="8">The complex is composed of two ATP-binding proteins (OpuCA), two transmembrane proteins (OpuCB and OpuCD) and a solute-binding protein (OpuCC).</text>
</comment>
<keyword evidence="9" id="KW-0997">Cell inner membrane</keyword>
<dbReference type="RefSeq" id="WP_144449085.1">
    <property type="nucleotide sequence ID" value="NZ_VLKZ01000002.1"/>
</dbReference>
<feature type="domain" description="ABC transporter" evidence="10">
    <location>
        <begin position="2"/>
        <end position="237"/>
    </location>
</feature>
<keyword evidence="9" id="KW-1003">Cell membrane</keyword>
<keyword evidence="9" id="KW-0472">Membrane</keyword>
<sequence length="319" mass="35497">MITFQNVSKAYPDGTQAVQQFNLTVAEGEFFVLIGPSGCGKTTTLKMVNRLIEPTDGTIEMNGKPISSINIHELRWNIGYVLQQIALFPNMTVAENISVVPEMMKWSKELIEARVNELLEMVGLEPSQFRERKPSELSGGQQQRIGVARALAANPDILLMDEPFSALDPISREQLQEDIINLKKNIKKTIIFVTHDMDEALKLGDRICMMREGKIVQVGTPEELLSSPKDEFVATFIGDRKHTIVDKSTVNMVMKSIDNVQAEINEQSAIIPITATLDEAFIQLSTSEDTILYVEDEQQIVGTVSYKELAQLAVKGGVN</sequence>
<dbReference type="FunFam" id="3.40.50.300:FF:000425">
    <property type="entry name" value="Probable ABC transporter, ATP-binding subunit"/>
    <property type="match status" value="1"/>
</dbReference>
<dbReference type="SUPFAM" id="SSF52540">
    <property type="entry name" value="P-loop containing nucleoside triphosphate hydrolases"/>
    <property type="match status" value="1"/>
</dbReference>
<reference evidence="11 12" key="1">
    <citation type="journal article" date="2015" name="Stand. Genomic Sci.">
        <title>Genomic Encyclopedia of Bacterial and Archaeal Type Strains, Phase III: the genomes of soil and plant-associated and newly described type strains.</title>
        <authorList>
            <person name="Whitman W.B."/>
            <person name="Woyke T."/>
            <person name="Klenk H.P."/>
            <person name="Zhou Y."/>
            <person name="Lilburn T.G."/>
            <person name="Beck B.J."/>
            <person name="De Vos P."/>
            <person name="Vandamme P."/>
            <person name="Eisen J.A."/>
            <person name="Garrity G."/>
            <person name="Hugenholtz P."/>
            <person name="Kyrpides N.C."/>
        </authorList>
    </citation>
    <scope>NUCLEOTIDE SEQUENCE [LARGE SCALE GENOMIC DNA]</scope>
    <source>
        <strain evidence="11 12">CGMCC 1.10116</strain>
    </source>
</reference>
<evidence type="ECO:0000256" key="2">
    <source>
        <dbReference type="ARBA" id="ARBA00022448"/>
    </source>
</evidence>
<evidence type="ECO:0000256" key="9">
    <source>
        <dbReference type="RuleBase" id="RU369116"/>
    </source>
</evidence>
<protein>
    <recommendedName>
        <fullName evidence="9">Quaternary amine transport ATP-binding protein</fullName>
        <ecNumber evidence="9">7.6.2.9</ecNumber>
    </recommendedName>
</protein>
<dbReference type="PANTHER" id="PTHR43117:SF4">
    <property type="entry name" value="OSMOPROTECTANT IMPORT ATP-BINDING PROTEIN OSMV"/>
    <property type="match status" value="1"/>
</dbReference>
<evidence type="ECO:0000256" key="1">
    <source>
        <dbReference type="ARBA" id="ARBA00005417"/>
    </source>
</evidence>
<evidence type="ECO:0000313" key="12">
    <source>
        <dbReference type="Proteomes" id="UP000315711"/>
    </source>
</evidence>
<dbReference type="OrthoDB" id="9802264at2"/>
<dbReference type="GO" id="GO:0016887">
    <property type="term" value="F:ATP hydrolysis activity"/>
    <property type="evidence" value="ECO:0007669"/>
    <property type="project" value="UniProtKB-UniRule"/>
</dbReference>
<organism evidence="11 12">
    <name type="scientific">Halalkalibacter nanhaiisediminis</name>
    <dbReference type="NCBI Taxonomy" id="688079"/>
    <lineage>
        <taxon>Bacteria</taxon>
        <taxon>Bacillati</taxon>
        <taxon>Bacillota</taxon>
        <taxon>Bacilli</taxon>
        <taxon>Bacillales</taxon>
        <taxon>Bacillaceae</taxon>
        <taxon>Halalkalibacter</taxon>
    </lineage>
</organism>
<evidence type="ECO:0000256" key="7">
    <source>
        <dbReference type="ARBA" id="ARBA00052482"/>
    </source>
</evidence>
<dbReference type="GO" id="GO:0005524">
    <property type="term" value="F:ATP binding"/>
    <property type="evidence" value="ECO:0007669"/>
    <property type="project" value="UniProtKB-UniRule"/>
</dbReference>
<evidence type="ECO:0000256" key="3">
    <source>
        <dbReference type="ARBA" id="ARBA00022737"/>
    </source>
</evidence>
<proteinExistence type="inferred from homology"/>
<evidence type="ECO:0000313" key="11">
    <source>
        <dbReference type="EMBL" id="TWI58987.1"/>
    </source>
</evidence>
<keyword evidence="6" id="KW-0129">CBS domain</keyword>
<dbReference type="EMBL" id="VLKZ01000002">
    <property type="protein sequence ID" value="TWI58987.1"/>
    <property type="molecule type" value="Genomic_DNA"/>
</dbReference>
<dbReference type="GO" id="GO:0006865">
    <property type="term" value="P:amino acid transport"/>
    <property type="evidence" value="ECO:0007669"/>
    <property type="project" value="UniProtKB-UniRule"/>
</dbReference>
<comment type="subunit">
    <text evidence="9">The complex is probably composed of two ATP-binding proteins, two transmembrane proteins and a solute-binding protein.</text>
</comment>
<evidence type="ECO:0000259" key="10">
    <source>
        <dbReference type="PROSITE" id="PS50893"/>
    </source>
</evidence>
<comment type="caution">
    <text evidence="11">The sequence shown here is derived from an EMBL/GenBank/DDBJ whole genome shotgun (WGS) entry which is preliminary data.</text>
</comment>
<dbReference type="InterPro" id="IPR005892">
    <property type="entry name" value="Gly-betaine_transp_ATP-bd"/>
</dbReference>
<dbReference type="AlphaFoldDB" id="A0A562QQJ9"/>
<dbReference type="InterPro" id="IPR017871">
    <property type="entry name" value="ABC_transporter-like_CS"/>
</dbReference>
<comment type="subcellular location">
    <subcellularLocation>
        <location evidence="9">Cell inner membrane</location>
        <topology evidence="9">Peripheral membrane protein</topology>
    </subcellularLocation>
</comment>
<dbReference type="Pfam" id="PF00005">
    <property type="entry name" value="ABC_tran"/>
    <property type="match status" value="1"/>
</dbReference>
<dbReference type="Gene3D" id="3.40.50.300">
    <property type="entry name" value="P-loop containing nucleotide triphosphate hydrolases"/>
    <property type="match status" value="1"/>
</dbReference>
<dbReference type="GO" id="GO:0015418">
    <property type="term" value="F:ABC-type quaternary ammonium compound transporting activity"/>
    <property type="evidence" value="ECO:0007669"/>
    <property type="project" value="UniProtKB-EC"/>
</dbReference>
<comment type="similarity">
    <text evidence="1 9">Belongs to the ABC transporter superfamily.</text>
</comment>
<comment type="catalytic activity">
    <reaction evidence="7">
        <text>a quaternary ammonium(out) + ATP + H2O = a quaternary ammonium(in) + ADP + phosphate + H(+)</text>
        <dbReference type="Rhea" id="RHEA:11036"/>
        <dbReference type="ChEBI" id="CHEBI:15377"/>
        <dbReference type="ChEBI" id="CHEBI:15378"/>
        <dbReference type="ChEBI" id="CHEBI:30616"/>
        <dbReference type="ChEBI" id="CHEBI:35267"/>
        <dbReference type="ChEBI" id="CHEBI:43474"/>
        <dbReference type="ChEBI" id="CHEBI:456216"/>
        <dbReference type="EC" id="7.6.2.9"/>
    </reaction>
</comment>
<keyword evidence="5 9" id="KW-0067">ATP-binding</keyword>
<name>A0A562QQJ9_9BACI</name>
<keyword evidence="3" id="KW-0677">Repeat</keyword>
<dbReference type="Proteomes" id="UP000315711">
    <property type="component" value="Unassembled WGS sequence"/>
</dbReference>
<evidence type="ECO:0000256" key="6">
    <source>
        <dbReference type="ARBA" id="ARBA00023122"/>
    </source>
</evidence>
<keyword evidence="4 9" id="KW-0547">Nucleotide-binding</keyword>
<evidence type="ECO:0000256" key="5">
    <source>
        <dbReference type="ARBA" id="ARBA00022840"/>
    </source>
</evidence>
<evidence type="ECO:0000256" key="4">
    <source>
        <dbReference type="ARBA" id="ARBA00022741"/>
    </source>
</evidence>
<keyword evidence="2 9" id="KW-0813">Transport</keyword>
<dbReference type="GO" id="GO:0031460">
    <property type="term" value="P:glycine betaine transport"/>
    <property type="evidence" value="ECO:0007669"/>
    <property type="project" value="InterPro"/>
</dbReference>
<dbReference type="NCBIfam" id="TIGR01186">
    <property type="entry name" value="proV"/>
    <property type="match status" value="1"/>
</dbReference>
<dbReference type="EC" id="7.6.2.9" evidence="9"/>